<gene>
    <name evidence="2" type="ORF">NM125_10120</name>
</gene>
<dbReference type="RefSeq" id="WP_255134804.1">
    <property type="nucleotide sequence ID" value="NZ_JANDBC010000002.1"/>
</dbReference>
<feature type="domain" description="Limiting CO2-inducible protein B/C beta carbonyic anhydrase" evidence="1">
    <location>
        <begin position="19"/>
        <end position="225"/>
    </location>
</feature>
<comment type="caution">
    <text evidence="2">The sequence shown here is derived from an EMBL/GenBank/DDBJ whole genome shotgun (WGS) entry which is preliminary data.</text>
</comment>
<evidence type="ECO:0000259" key="1">
    <source>
        <dbReference type="Pfam" id="PF18599"/>
    </source>
</evidence>
<dbReference type="PANTHER" id="PTHR38016">
    <property type="entry name" value="UNNAMED PRODUCT"/>
    <property type="match status" value="1"/>
</dbReference>
<dbReference type="Proteomes" id="UP001139125">
    <property type="component" value="Unassembled WGS sequence"/>
</dbReference>
<reference evidence="2" key="1">
    <citation type="submission" date="2022-06" db="EMBL/GenBank/DDBJ databases">
        <title>Gracilimonas sp. CAU 1638 isolated from sea sediment.</title>
        <authorList>
            <person name="Kim W."/>
        </authorList>
    </citation>
    <scope>NUCLEOTIDE SEQUENCE</scope>
    <source>
        <strain evidence="2">CAU 1638</strain>
    </source>
</reference>
<dbReference type="EMBL" id="JANDBC010000002">
    <property type="protein sequence ID" value="MCP9291930.1"/>
    <property type="molecule type" value="Genomic_DNA"/>
</dbReference>
<dbReference type="AlphaFoldDB" id="A0A9X2L3Y1"/>
<evidence type="ECO:0000313" key="2">
    <source>
        <dbReference type="EMBL" id="MCP9291930.1"/>
    </source>
</evidence>
<keyword evidence="3" id="KW-1185">Reference proteome</keyword>
<proteinExistence type="predicted"/>
<evidence type="ECO:0000313" key="3">
    <source>
        <dbReference type="Proteomes" id="UP001139125"/>
    </source>
</evidence>
<accession>A0A9X2L3Y1</accession>
<dbReference type="Pfam" id="PF18599">
    <property type="entry name" value="LCIB_C_CA"/>
    <property type="match status" value="1"/>
</dbReference>
<sequence>MQYITKHYSEAEPLSLVEKNILKEIEKHGMRPEQCIWGTSVCSDEVNNSLDGMSRHFAAPGPFRFGGISGIPFTGKTGFRAFASHIPDDGGAVIVFGPHIGISKNGTAGELMREGQAESSTCCGSLVAGLESVKAGNVLMISHDDYQQGQVNKLLIENYEDIKKADNQILKITDIAYHQIKRELTDIVSACIENLGNSPLLLIGGIVINTDADQEDFFEIRDISVFNS</sequence>
<organism evidence="2 3">
    <name type="scientific">Gracilimonas sediminicola</name>
    <dbReference type="NCBI Taxonomy" id="2952158"/>
    <lineage>
        <taxon>Bacteria</taxon>
        <taxon>Pseudomonadati</taxon>
        <taxon>Balneolota</taxon>
        <taxon>Balneolia</taxon>
        <taxon>Balneolales</taxon>
        <taxon>Balneolaceae</taxon>
        <taxon>Gracilimonas</taxon>
    </lineage>
</organism>
<name>A0A9X2L3Y1_9BACT</name>
<dbReference type="PANTHER" id="PTHR38016:SF1">
    <property type="entry name" value="LIMITING CO2-INDUCIBLE PROTEIN B_C BETA CARBONYIC ANHYDRASE DOMAIN-CONTAINING PROTEIN"/>
    <property type="match status" value="1"/>
</dbReference>
<dbReference type="InterPro" id="IPR040703">
    <property type="entry name" value="LCIB/C_CA"/>
</dbReference>
<protein>
    <recommendedName>
        <fullName evidence="1">Limiting CO2-inducible protein B/C beta carbonyic anhydrase domain-containing protein</fullName>
    </recommendedName>
</protein>